<evidence type="ECO:0000313" key="2">
    <source>
        <dbReference type="EMBL" id="GAA3819198.1"/>
    </source>
</evidence>
<dbReference type="Pfam" id="PF00583">
    <property type="entry name" value="Acetyltransf_1"/>
    <property type="match status" value="1"/>
</dbReference>
<proteinExistence type="predicted"/>
<dbReference type="SUPFAM" id="SSF55729">
    <property type="entry name" value="Acyl-CoA N-acyltransferases (Nat)"/>
    <property type="match status" value="1"/>
</dbReference>
<comment type="caution">
    <text evidence="2">The sequence shown here is derived from an EMBL/GenBank/DDBJ whole genome shotgun (WGS) entry which is preliminary data.</text>
</comment>
<feature type="domain" description="N-acetyltransferase" evidence="1">
    <location>
        <begin position="85"/>
        <end position="243"/>
    </location>
</feature>
<gene>
    <name evidence="2" type="ORF">GCM10022226_44620</name>
</gene>
<reference evidence="3" key="1">
    <citation type="journal article" date="2019" name="Int. J. Syst. Evol. Microbiol.">
        <title>The Global Catalogue of Microorganisms (GCM) 10K type strain sequencing project: providing services to taxonomists for standard genome sequencing and annotation.</title>
        <authorList>
            <consortium name="The Broad Institute Genomics Platform"/>
            <consortium name="The Broad Institute Genome Sequencing Center for Infectious Disease"/>
            <person name="Wu L."/>
            <person name="Ma J."/>
        </authorList>
    </citation>
    <scope>NUCLEOTIDE SEQUENCE [LARGE SCALE GENOMIC DNA]</scope>
    <source>
        <strain evidence="3">JCM 16908</strain>
    </source>
</reference>
<dbReference type="InterPro" id="IPR016181">
    <property type="entry name" value="Acyl_CoA_acyltransferase"/>
</dbReference>
<dbReference type="Gene3D" id="3.40.630.30">
    <property type="match status" value="1"/>
</dbReference>
<protein>
    <recommendedName>
        <fullName evidence="1">N-acetyltransferase domain-containing protein</fullName>
    </recommendedName>
</protein>
<dbReference type="Proteomes" id="UP001500888">
    <property type="component" value="Unassembled WGS sequence"/>
</dbReference>
<sequence length="243" mass="25500">MIRELTRLDDLVAACGDDVFVMWAAQGMAPGVRVFTSGEAVAVASPSLSRRDRLAVGGPLVGVVPLVRHALAEVGPSYRPVGEEALVRGLAERIDRLRFSAAFDWMDTSGPAPGDPGKAGWLSGDDLPDVTAMLAGANPDSYAVPGVPGVRRWAGVRTDAGALASVGAEAWTAPGVGFIAGVATAEQERGRGHAESVCRFLLTTLLAEQGRVALMVDSWNRSAIAVYERLGMRRWGVAAAHVE</sequence>
<dbReference type="EMBL" id="BAAAZR010000010">
    <property type="protein sequence ID" value="GAA3819198.1"/>
    <property type="molecule type" value="Genomic_DNA"/>
</dbReference>
<accession>A0ABP7IIR9</accession>
<dbReference type="RefSeq" id="WP_344943327.1">
    <property type="nucleotide sequence ID" value="NZ_BAAAZR010000010.1"/>
</dbReference>
<evidence type="ECO:0000313" key="3">
    <source>
        <dbReference type="Proteomes" id="UP001500888"/>
    </source>
</evidence>
<keyword evidence="3" id="KW-1185">Reference proteome</keyword>
<dbReference type="PROSITE" id="PS51186">
    <property type="entry name" value="GNAT"/>
    <property type="match status" value="1"/>
</dbReference>
<name>A0ABP7IIR9_9ACTN</name>
<evidence type="ECO:0000259" key="1">
    <source>
        <dbReference type="PROSITE" id="PS51186"/>
    </source>
</evidence>
<dbReference type="InterPro" id="IPR000182">
    <property type="entry name" value="GNAT_dom"/>
</dbReference>
<organism evidence="2 3">
    <name type="scientific">Sphaerisporangium flaviroseum</name>
    <dbReference type="NCBI Taxonomy" id="509199"/>
    <lineage>
        <taxon>Bacteria</taxon>
        <taxon>Bacillati</taxon>
        <taxon>Actinomycetota</taxon>
        <taxon>Actinomycetes</taxon>
        <taxon>Streptosporangiales</taxon>
        <taxon>Streptosporangiaceae</taxon>
        <taxon>Sphaerisporangium</taxon>
    </lineage>
</organism>